<dbReference type="Proteomes" id="UP000001075">
    <property type="component" value="Unassembled WGS sequence"/>
</dbReference>
<proteinExistence type="predicted"/>
<organism evidence="2 3">
    <name type="scientific">Cricetulus griseus</name>
    <name type="common">Chinese hamster</name>
    <name type="synonym">Cricetulus barabensis griseus</name>
    <dbReference type="NCBI Taxonomy" id="10029"/>
    <lineage>
        <taxon>Eukaryota</taxon>
        <taxon>Metazoa</taxon>
        <taxon>Chordata</taxon>
        <taxon>Craniata</taxon>
        <taxon>Vertebrata</taxon>
        <taxon>Euteleostomi</taxon>
        <taxon>Mammalia</taxon>
        <taxon>Eutheria</taxon>
        <taxon>Euarchontoglires</taxon>
        <taxon>Glires</taxon>
        <taxon>Rodentia</taxon>
        <taxon>Myomorpha</taxon>
        <taxon>Muroidea</taxon>
        <taxon>Cricetidae</taxon>
        <taxon>Cricetinae</taxon>
        <taxon>Cricetulus</taxon>
    </lineage>
</organism>
<dbReference type="InParanoid" id="G3III8"/>
<dbReference type="EMBL" id="JH003024">
    <property type="protein sequence ID" value="EGW08303.1"/>
    <property type="molecule type" value="Genomic_DNA"/>
</dbReference>
<name>G3III8_CRIGR</name>
<feature type="region of interest" description="Disordered" evidence="1">
    <location>
        <begin position="46"/>
        <end position="89"/>
    </location>
</feature>
<dbReference type="AlphaFoldDB" id="G3III8"/>
<accession>G3III8</accession>
<reference evidence="3" key="1">
    <citation type="journal article" date="2011" name="Nat. Biotechnol.">
        <title>The genomic sequence of the Chinese hamster ovary (CHO)-K1 cell line.</title>
        <authorList>
            <person name="Xu X."/>
            <person name="Nagarajan H."/>
            <person name="Lewis N.E."/>
            <person name="Pan S."/>
            <person name="Cai Z."/>
            <person name="Liu X."/>
            <person name="Chen W."/>
            <person name="Xie M."/>
            <person name="Wang W."/>
            <person name="Hammond S."/>
            <person name="Andersen M.R."/>
            <person name="Neff N."/>
            <person name="Passarelli B."/>
            <person name="Koh W."/>
            <person name="Fan H.C."/>
            <person name="Wang J."/>
            <person name="Gui Y."/>
            <person name="Lee K.H."/>
            <person name="Betenbaugh M.J."/>
            <person name="Quake S.R."/>
            <person name="Famili I."/>
            <person name="Palsson B.O."/>
            <person name="Wang J."/>
        </authorList>
    </citation>
    <scope>NUCLEOTIDE SEQUENCE [LARGE SCALE GENOMIC DNA]</scope>
    <source>
        <strain evidence="3">CHO K1 cell line</strain>
    </source>
</reference>
<sequence length="89" mass="9194">MPPKAASPPAACPSHWSSRCWVARLAATAASSTIPPPRCRSIISALGQKLGQPARDPPSPLAARPFHGSTPLHLPAGCPCPPAKRQTGQ</sequence>
<evidence type="ECO:0000256" key="1">
    <source>
        <dbReference type="SAM" id="MobiDB-lite"/>
    </source>
</evidence>
<gene>
    <name evidence="2" type="ORF">I79_023659</name>
</gene>
<protein>
    <submittedName>
        <fullName evidence="2">Uncharacterized protein</fullName>
    </submittedName>
</protein>
<evidence type="ECO:0000313" key="2">
    <source>
        <dbReference type="EMBL" id="EGW08303.1"/>
    </source>
</evidence>
<evidence type="ECO:0000313" key="3">
    <source>
        <dbReference type="Proteomes" id="UP000001075"/>
    </source>
</evidence>